<keyword evidence="1" id="KW-0732">Signal</keyword>
<dbReference type="Proteomes" id="UP000306628">
    <property type="component" value="Unassembled WGS sequence"/>
</dbReference>
<dbReference type="EMBL" id="VCKX01000002">
    <property type="protein sequence ID" value="TMR39604.1"/>
    <property type="molecule type" value="Genomic_DNA"/>
</dbReference>
<dbReference type="PANTHER" id="PTHR24094">
    <property type="entry name" value="SECRETED PROTEIN"/>
    <property type="match status" value="1"/>
</dbReference>
<keyword evidence="3" id="KW-0378">Hydrolase</keyword>
<dbReference type="Pfam" id="PF07510">
    <property type="entry name" value="GmrSD_C"/>
    <property type="match status" value="1"/>
</dbReference>
<protein>
    <submittedName>
        <fullName evidence="3">HNH endonuclease</fullName>
    </submittedName>
</protein>
<evidence type="ECO:0000259" key="2">
    <source>
        <dbReference type="Pfam" id="PF07510"/>
    </source>
</evidence>
<sequence length="221" mass="23971">MRLFPCFTVFAAGGLLALVAIPTAVPAVARAAQAVPPPLLRQAVADLPVTVEARDGYKRTSFKHWTDADSDGCSARYEVLIAEAIDAPKVGSGCKLTGGAWYSYYDDVVVNEAAQLDVDHLVPLAEAWDSGASAWDAAKREQYANHLDHPEHLVAVTARSNRQKADKDPAEWLPIEQVHCRYIAEWVAVKRHWQLSVDSAEKAKLAEVASTCPNAPLTLAS</sequence>
<dbReference type="GO" id="GO:0004519">
    <property type="term" value="F:endonuclease activity"/>
    <property type="evidence" value="ECO:0007669"/>
    <property type="project" value="UniProtKB-KW"/>
</dbReference>
<name>A0A5S4H4D4_9ACTN</name>
<dbReference type="OrthoDB" id="5196645at2"/>
<feature type="signal peptide" evidence="1">
    <location>
        <begin position="1"/>
        <end position="31"/>
    </location>
</feature>
<feature type="chain" id="PRO_5024288138" evidence="1">
    <location>
        <begin position="32"/>
        <end position="221"/>
    </location>
</feature>
<evidence type="ECO:0000313" key="4">
    <source>
        <dbReference type="Proteomes" id="UP000306628"/>
    </source>
</evidence>
<feature type="domain" description="GmrSD restriction endonucleases C-terminal" evidence="2">
    <location>
        <begin position="104"/>
        <end position="208"/>
    </location>
</feature>
<reference evidence="3 4" key="1">
    <citation type="submission" date="2019-05" db="EMBL/GenBank/DDBJ databases">
        <title>Draft genome sequence of Nonomuraea zeae DSM 100528.</title>
        <authorList>
            <person name="Saricaoglu S."/>
            <person name="Isik K."/>
        </authorList>
    </citation>
    <scope>NUCLEOTIDE SEQUENCE [LARGE SCALE GENOMIC DNA]</scope>
    <source>
        <strain evidence="3 4">DSM 100528</strain>
    </source>
</reference>
<comment type="caution">
    <text evidence="3">The sequence shown here is derived from an EMBL/GenBank/DDBJ whole genome shotgun (WGS) entry which is preliminary data.</text>
</comment>
<keyword evidence="3" id="KW-0255">Endonuclease</keyword>
<dbReference type="PANTHER" id="PTHR24094:SF15">
    <property type="entry name" value="AMP-DEPENDENT SYNTHETASE_LIGASE DOMAIN-CONTAINING PROTEIN-RELATED"/>
    <property type="match status" value="1"/>
</dbReference>
<proteinExistence type="predicted"/>
<dbReference type="RefSeq" id="WP_138687630.1">
    <property type="nucleotide sequence ID" value="NZ_JBHSAZ010000112.1"/>
</dbReference>
<dbReference type="AlphaFoldDB" id="A0A5S4H4D4"/>
<organism evidence="3 4">
    <name type="scientific">Nonomuraea zeae</name>
    <dbReference type="NCBI Taxonomy" id="1642303"/>
    <lineage>
        <taxon>Bacteria</taxon>
        <taxon>Bacillati</taxon>
        <taxon>Actinomycetota</taxon>
        <taxon>Actinomycetes</taxon>
        <taxon>Streptosporangiales</taxon>
        <taxon>Streptosporangiaceae</taxon>
        <taxon>Nonomuraea</taxon>
    </lineage>
</organism>
<gene>
    <name evidence="3" type="ORF">ETD85_00905</name>
</gene>
<keyword evidence="4" id="KW-1185">Reference proteome</keyword>
<dbReference type="InterPro" id="IPR011089">
    <property type="entry name" value="GmrSD_C"/>
</dbReference>
<keyword evidence="3" id="KW-0540">Nuclease</keyword>
<accession>A0A5S4H4D4</accession>
<evidence type="ECO:0000313" key="3">
    <source>
        <dbReference type="EMBL" id="TMR39604.1"/>
    </source>
</evidence>
<evidence type="ECO:0000256" key="1">
    <source>
        <dbReference type="SAM" id="SignalP"/>
    </source>
</evidence>